<keyword evidence="3" id="KW-0238">DNA-binding</keyword>
<evidence type="ECO:0000256" key="6">
    <source>
        <dbReference type="PROSITE-ProRule" id="PRU10137"/>
    </source>
</evidence>
<feature type="active site" description="O-(5'-phospho-DNA)-serine intermediate" evidence="5 6">
    <location>
        <position position="9"/>
    </location>
</feature>
<dbReference type="InterPro" id="IPR006120">
    <property type="entry name" value="Resolvase_HTH_dom"/>
</dbReference>
<dbReference type="PANTHER" id="PTHR30461:SF26">
    <property type="entry name" value="RESOLVASE HOMOLOG YNEB"/>
    <property type="match status" value="1"/>
</dbReference>
<dbReference type="AlphaFoldDB" id="A0AAX1QBA5"/>
<dbReference type="InterPro" id="IPR036162">
    <property type="entry name" value="Resolvase-like_N_sf"/>
</dbReference>
<dbReference type="InterPro" id="IPR050639">
    <property type="entry name" value="SSR_resolvase"/>
</dbReference>
<dbReference type="CDD" id="cd03768">
    <property type="entry name" value="SR_ResInv"/>
    <property type="match status" value="1"/>
</dbReference>
<sequence>MIYGYARVSTKEQNLDRQLKQLNDSGCDKIFEEKTSGATTERPELQSMLSVLQSGDKIIVSDLTRISRSSKDLFKLIEIIREKGATLKSLKDTWLDMTEDNPYSTFLLTVMAGVNQLERDITRMRQKEGIAIAKNKGRYIGRTKKYHDKHAGMHHAIELYQAGKHTIKEISEITNVSKSALYRKLATLKDKQSV</sequence>
<keyword evidence="2" id="KW-0229">DNA integration</keyword>
<evidence type="ECO:0000259" key="7">
    <source>
        <dbReference type="PROSITE" id="PS51736"/>
    </source>
</evidence>
<evidence type="ECO:0000256" key="4">
    <source>
        <dbReference type="ARBA" id="ARBA00023172"/>
    </source>
</evidence>
<comment type="similarity">
    <text evidence="1">Belongs to the site-specific recombinase resolvase family.</text>
</comment>
<dbReference type="RefSeq" id="WP_113765439.1">
    <property type="nucleotide sequence ID" value="NZ_LVYK01000016.1"/>
</dbReference>
<dbReference type="InterPro" id="IPR006119">
    <property type="entry name" value="Resolv_N"/>
</dbReference>
<dbReference type="PANTHER" id="PTHR30461">
    <property type="entry name" value="DNA-INVERTASE FROM LAMBDOID PROPHAGE"/>
    <property type="match status" value="1"/>
</dbReference>
<dbReference type="PROSITE" id="PS00397">
    <property type="entry name" value="RECOMBINASES_1"/>
    <property type="match status" value="1"/>
</dbReference>
<feature type="domain" description="Resolvase/invertase-type recombinase catalytic" evidence="7">
    <location>
        <begin position="1"/>
        <end position="137"/>
    </location>
</feature>
<dbReference type="GO" id="GO:0015074">
    <property type="term" value="P:DNA integration"/>
    <property type="evidence" value="ECO:0007669"/>
    <property type="project" value="UniProtKB-KW"/>
</dbReference>
<dbReference type="SUPFAM" id="SSF53041">
    <property type="entry name" value="Resolvase-like"/>
    <property type="match status" value="1"/>
</dbReference>
<dbReference type="Proteomes" id="UP000250174">
    <property type="component" value="Unassembled WGS sequence"/>
</dbReference>
<organism evidence="8 9">
    <name type="scientific">Priestia endophytica</name>
    <dbReference type="NCBI Taxonomy" id="135735"/>
    <lineage>
        <taxon>Bacteria</taxon>
        <taxon>Bacillati</taxon>
        <taxon>Bacillota</taxon>
        <taxon>Bacilli</taxon>
        <taxon>Bacillales</taxon>
        <taxon>Bacillaceae</taxon>
        <taxon>Priestia</taxon>
    </lineage>
</organism>
<keyword evidence="4" id="KW-0233">DNA recombination</keyword>
<evidence type="ECO:0000256" key="1">
    <source>
        <dbReference type="ARBA" id="ARBA00009913"/>
    </source>
</evidence>
<comment type="caution">
    <text evidence="8">The sequence shown here is derived from an EMBL/GenBank/DDBJ whole genome shotgun (WGS) entry which is preliminary data.</text>
</comment>
<dbReference type="Gene3D" id="3.40.50.1390">
    <property type="entry name" value="Resolvase, N-terminal catalytic domain"/>
    <property type="match status" value="1"/>
</dbReference>
<dbReference type="GO" id="GO:0003677">
    <property type="term" value="F:DNA binding"/>
    <property type="evidence" value="ECO:0007669"/>
    <property type="project" value="UniProtKB-KW"/>
</dbReference>
<protein>
    <submittedName>
        <fullName evidence="8">Resolvase</fullName>
    </submittedName>
</protein>
<reference evidence="8 9" key="1">
    <citation type="submission" date="2016-03" db="EMBL/GenBank/DDBJ databases">
        <title>Comparison of Bacillus endophyticus and B. anthracis characteristics using whole genome sequence analysis and microbiological techniques.</title>
        <authorList>
            <person name="Lekota K.E."/>
            <person name="Mafofo J."/>
            <person name="Rees J."/>
            <person name="Muchadeyi F.C."/>
            <person name="Madoroba E."/>
            <person name="Van Heerden H."/>
        </authorList>
    </citation>
    <scope>NUCLEOTIDE SEQUENCE [LARGE SCALE GENOMIC DNA]</scope>
    <source>
        <strain evidence="8 9">3631_10C</strain>
    </source>
</reference>
<dbReference type="Pfam" id="PF00239">
    <property type="entry name" value="Resolvase"/>
    <property type="match status" value="1"/>
</dbReference>
<dbReference type="Gene3D" id="1.10.10.60">
    <property type="entry name" value="Homeodomain-like"/>
    <property type="match status" value="1"/>
</dbReference>
<name>A0AAX1QBA5_9BACI</name>
<evidence type="ECO:0000256" key="2">
    <source>
        <dbReference type="ARBA" id="ARBA00022908"/>
    </source>
</evidence>
<evidence type="ECO:0000256" key="5">
    <source>
        <dbReference type="PIRSR" id="PIRSR606118-50"/>
    </source>
</evidence>
<gene>
    <name evidence="8" type="ORF">A3864_09190</name>
</gene>
<dbReference type="InterPro" id="IPR006118">
    <property type="entry name" value="Recombinase_CS"/>
</dbReference>
<dbReference type="SMART" id="SM00857">
    <property type="entry name" value="Resolvase"/>
    <property type="match status" value="1"/>
</dbReference>
<dbReference type="GO" id="GO:0000150">
    <property type="term" value="F:DNA strand exchange activity"/>
    <property type="evidence" value="ECO:0007669"/>
    <property type="project" value="InterPro"/>
</dbReference>
<proteinExistence type="inferred from homology"/>
<evidence type="ECO:0000313" key="8">
    <source>
        <dbReference type="EMBL" id="RAS78208.1"/>
    </source>
</evidence>
<evidence type="ECO:0000313" key="9">
    <source>
        <dbReference type="Proteomes" id="UP000250174"/>
    </source>
</evidence>
<dbReference type="PROSITE" id="PS00398">
    <property type="entry name" value="RECOMBINASES_2"/>
    <property type="match status" value="1"/>
</dbReference>
<accession>A0AAX1QBA5</accession>
<dbReference type="PROSITE" id="PS51736">
    <property type="entry name" value="RECOMBINASES_3"/>
    <property type="match status" value="1"/>
</dbReference>
<dbReference type="Pfam" id="PF02796">
    <property type="entry name" value="HTH_7"/>
    <property type="match status" value="1"/>
</dbReference>
<evidence type="ECO:0000256" key="3">
    <source>
        <dbReference type="ARBA" id="ARBA00023125"/>
    </source>
</evidence>
<dbReference type="EMBL" id="LVYK01000016">
    <property type="protein sequence ID" value="RAS78208.1"/>
    <property type="molecule type" value="Genomic_DNA"/>
</dbReference>